<sequence>MCNLDLWFRSKGSSSNQDAAIDVSDFSGPPTFQSTGMSCENLDYSLTSDVSRTSGSSQTSKSNHFDYRKYSMVRKWTVGLSGGKDLIAVIRASGRISHARGLNVPRSGIVGEQFIEKIRRVRESKRFKAVVIRIDSPGGDALASDLMWREIRLLAASKPVIASMADVAASGGYYMAMATGVIVAEDLTLTGSIGVVTGEPSNSHSYGKLYEKIGFNKEILSRGRYAELTVAEHRPFRGKHRLDATIPHPHRNMTLKFQLLCLLMVFVLTFLVVAKYIAANYPKPGRLLEHAGLLCGVTAFFVAITVSFPLCLKLISWMVYVLSLLVISICNCHTFT</sequence>
<dbReference type="PANTHER" id="PTHR33209:SF1">
    <property type="entry name" value="PEPTIDASE S49 DOMAIN-CONTAINING PROTEIN"/>
    <property type="match status" value="1"/>
</dbReference>
<dbReference type="InterPro" id="IPR029045">
    <property type="entry name" value="ClpP/crotonase-like_dom_sf"/>
</dbReference>
<reference evidence="8" key="1">
    <citation type="journal article" date="2020" name="Nat. Commun.">
        <title>Genome assembly of wild tea tree DASZ reveals pedigree and selection history of tea varieties.</title>
        <authorList>
            <person name="Zhang W."/>
            <person name="Zhang Y."/>
            <person name="Qiu H."/>
            <person name="Guo Y."/>
            <person name="Wan H."/>
            <person name="Zhang X."/>
            <person name="Scossa F."/>
            <person name="Alseekh S."/>
            <person name="Zhang Q."/>
            <person name="Wang P."/>
            <person name="Xu L."/>
            <person name="Schmidt M.H."/>
            <person name="Jia X."/>
            <person name="Li D."/>
            <person name="Zhu A."/>
            <person name="Guo F."/>
            <person name="Chen W."/>
            <person name="Ni D."/>
            <person name="Usadel B."/>
            <person name="Fernie A.R."/>
            <person name="Wen W."/>
        </authorList>
    </citation>
    <scope>NUCLEOTIDE SEQUENCE [LARGE SCALE GENOMIC DNA]</scope>
    <source>
        <strain evidence="8">cv. G240</strain>
    </source>
</reference>
<dbReference type="PANTHER" id="PTHR33209">
    <property type="entry name" value="PROTEASE 4"/>
    <property type="match status" value="1"/>
</dbReference>
<dbReference type="EMBL" id="JACBKZ010000010">
    <property type="protein sequence ID" value="KAF5940700.1"/>
    <property type="molecule type" value="Genomic_DNA"/>
</dbReference>
<dbReference type="SUPFAM" id="SSF52096">
    <property type="entry name" value="ClpP/crotonase"/>
    <property type="match status" value="1"/>
</dbReference>
<keyword evidence="3" id="KW-0378">Hydrolase</keyword>
<feature type="transmembrane region" description="Helical" evidence="5">
    <location>
        <begin position="314"/>
        <end position="335"/>
    </location>
</feature>
<proteinExistence type="inferred from homology"/>
<keyword evidence="2" id="KW-0645">Protease</keyword>
<dbReference type="GO" id="GO:0006508">
    <property type="term" value="P:proteolysis"/>
    <property type="evidence" value="ECO:0007669"/>
    <property type="project" value="UniProtKB-KW"/>
</dbReference>
<dbReference type="Gene3D" id="3.90.226.10">
    <property type="entry name" value="2-enoyl-CoA Hydratase, Chain A, domain 1"/>
    <property type="match status" value="1"/>
</dbReference>
<reference evidence="7 8" key="2">
    <citation type="submission" date="2020-07" db="EMBL/GenBank/DDBJ databases">
        <title>Genome assembly of wild tea tree DASZ reveals pedigree and selection history of tea varieties.</title>
        <authorList>
            <person name="Zhang W."/>
        </authorList>
    </citation>
    <scope>NUCLEOTIDE SEQUENCE [LARGE SCALE GENOMIC DNA]</scope>
    <source>
        <strain evidence="8">cv. G240</strain>
        <tissue evidence="7">Leaf</tissue>
    </source>
</reference>
<comment type="similarity">
    <text evidence="1">Belongs to the peptidase S49 family.</text>
</comment>
<evidence type="ECO:0000313" key="7">
    <source>
        <dbReference type="EMBL" id="KAF5940700.1"/>
    </source>
</evidence>
<dbReference type="InterPro" id="IPR047272">
    <property type="entry name" value="S49_SppA_C"/>
</dbReference>
<dbReference type="Proteomes" id="UP000593564">
    <property type="component" value="Unassembled WGS sequence"/>
</dbReference>
<gene>
    <name evidence="7" type="ORF">HYC85_021867</name>
</gene>
<feature type="transmembrane region" description="Helical" evidence="5">
    <location>
        <begin position="257"/>
        <end position="278"/>
    </location>
</feature>
<organism evidence="7 8">
    <name type="scientific">Camellia sinensis</name>
    <name type="common">Tea plant</name>
    <name type="synonym">Thea sinensis</name>
    <dbReference type="NCBI Taxonomy" id="4442"/>
    <lineage>
        <taxon>Eukaryota</taxon>
        <taxon>Viridiplantae</taxon>
        <taxon>Streptophyta</taxon>
        <taxon>Embryophyta</taxon>
        <taxon>Tracheophyta</taxon>
        <taxon>Spermatophyta</taxon>
        <taxon>Magnoliopsida</taxon>
        <taxon>eudicotyledons</taxon>
        <taxon>Gunneridae</taxon>
        <taxon>Pentapetalae</taxon>
        <taxon>asterids</taxon>
        <taxon>Ericales</taxon>
        <taxon>Theaceae</taxon>
        <taxon>Camellia</taxon>
    </lineage>
</organism>
<evidence type="ECO:0000256" key="2">
    <source>
        <dbReference type="ARBA" id="ARBA00022670"/>
    </source>
</evidence>
<keyword evidence="4" id="KW-0720">Serine protease</keyword>
<dbReference type="CDD" id="cd07023">
    <property type="entry name" value="S49_Sppa_N_C"/>
    <property type="match status" value="1"/>
</dbReference>
<accession>A0A7J7GJ59</accession>
<feature type="domain" description="Peptidase S49" evidence="6">
    <location>
        <begin position="154"/>
        <end position="233"/>
    </location>
</feature>
<evidence type="ECO:0000256" key="3">
    <source>
        <dbReference type="ARBA" id="ARBA00022801"/>
    </source>
</evidence>
<keyword evidence="5" id="KW-0472">Membrane</keyword>
<evidence type="ECO:0000256" key="5">
    <source>
        <dbReference type="SAM" id="Phobius"/>
    </source>
</evidence>
<keyword evidence="5" id="KW-1133">Transmembrane helix</keyword>
<keyword evidence="5" id="KW-0812">Transmembrane</keyword>
<dbReference type="InterPro" id="IPR002142">
    <property type="entry name" value="Peptidase_S49"/>
</dbReference>
<evidence type="ECO:0000313" key="8">
    <source>
        <dbReference type="Proteomes" id="UP000593564"/>
    </source>
</evidence>
<keyword evidence="8" id="KW-1185">Reference proteome</keyword>
<evidence type="ECO:0000256" key="4">
    <source>
        <dbReference type="ARBA" id="ARBA00022825"/>
    </source>
</evidence>
<feature type="transmembrane region" description="Helical" evidence="5">
    <location>
        <begin position="290"/>
        <end position="308"/>
    </location>
</feature>
<evidence type="ECO:0000256" key="1">
    <source>
        <dbReference type="ARBA" id="ARBA00008683"/>
    </source>
</evidence>
<dbReference type="AlphaFoldDB" id="A0A7J7GJ59"/>
<dbReference type="Pfam" id="PF01343">
    <property type="entry name" value="Peptidase_S49"/>
    <property type="match status" value="1"/>
</dbReference>
<comment type="caution">
    <text evidence="7">The sequence shown here is derived from an EMBL/GenBank/DDBJ whole genome shotgun (WGS) entry which is preliminary data.</text>
</comment>
<name>A0A7J7GJ59_CAMSI</name>
<dbReference type="GO" id="GO:0008236">
    <property type="term" value="F:serine-type peptidase activity"/>
    <property type="evidence" value="ECO:0007669"/>
    <property type="project" value="UniProtKB-KW"/>
</dbReference>
<evidence type="ECO:0000259" key="6">
    <source>
        <dbReference type="Pfam" id="PF01343"/>
    </source>
</evidence>
<protein>
    <recommendedName>
        <fullName evidence="6">Peptidase S49 domain-containing protein</fullName>
    </recommendedName>
</protein>